<keyword evidence="1" id="KW-1133">Transmembrane helix</keyword>
<reference evidence="2 3" key="1">
    <citation type="journal article" date="2016" name="Nat. Commun.">
        <title>Thousands of microbial genomes shed light on interconnected biogeochemical processes in an aquifer system.</title>
        <authorList>
            <person name="Anantharaman K."/>
            <person name="Brown C.T."/>
            <person name="Hug L.A."/>
            <person name="Sharon I."/>
            <person name="Castelle C.J."/>
            <person name="Probst A.J."/>
            <person name="Thomas B.C."/>
            <person name="Singh A."/>
            <person name="Wilkins M.J."/>
            <person name="Karaoz U."/>
            <person name="Brodie E.L."/>
            <person name="Williams K.H."/>
            <person name="Hubbard S.S."/>
            <person name="Banfield J.F."/>
        </authorList>
    </citation>
    <scope>NUCLEOTIDE SEQUENCE [LARGE SCALE GENOMIC DNA]</scope>
</reference>
<proteinExistence type="predicted"/>
<feature type="transmembrane region" description="Helical" evidence="1">
    <location>
        <begin position="212"/>
        <end position="232"/>
    </location>
</feature>
<sequence>MDIFALKLILTFIVGGLWITLGTIIAEKYGTKIGGVIAGLPSTVAVTLFFIGWTQSAQFASQSTAIVPIVTGISGFFVAVYFLLTKKSFFFALIASLLMWLVLSLTLVQLNFNNLLYSIIGLIFFIVISYFILEIKSKVKSEGKRIIHYTATQLAFRGTLGGSIMVLGVFLAKIGGPLIGGAFAAFPAMFLGTIIITHFAHGKDFSAAVMKVMVLSGTINVSVYAIAVRYFYILFGLFIGTVLSFAVSLVTGYLVYLFVLKKMS</sequence>
<dbReference type="Pfam" id="PF11345">
    <property type="entry name" value="DUF3147"/>
    <property type="match status" value="1"/>
</dbReference>
<feature type="transmembrane region" description="Helical" evidence="1">
    <location>
        <begin position="115"/>
        <end position="133"/>
    </location>
</feature>
<keyword evidence="1" id="KW-0472">Membrane</keyword>
<organism evidence="2 3">
    <name type="scientific">Candidatus Nomurabacteria bacterium RIFCSPHIGHO2_01_FULL_39_10</name>
    <dbReference type="NCBI Taxonomy" id="1801733"/>
    <lineage>
        <taxon>Bacteria</taxon>
        <taxon>Candidatus Nomuraibacteriota</taxon>
    </lineage>
</organism>
<evidence type="ECO:0000313" key="2">
    <source>
        <dbReference type="EMBL" id="OGI65485.1"/>
    </source>
</evidence>
<name>A0A1F6V789_9BACT</name>
<dbReference type="Proteomes" id="UP000178700">
    <property type="component" value="Unassembled WGS sequence"/>
</dbReference>
<feature type="transmembrane region" description="Helical" evidence="1">
    <location>
        <begin position="238"/>
        <end position="259"/>
    </location>
</feature>
<comment type="caution">
    <text evidence="2">The sequence shown here is derived from an EMBL/GenBank/DDBJ whole genome shotgun (WGS) entry which is preliminary data.</text>
</comment>
<dbReference type="EMBL" id="MFTJ01000026">
    <property type="protein sequence ID" value="OGI65485.1"/>
    <property type="molecule type" value="Genomic_DNA"/>
</dbReference>
<gene>
    <name evidence="2" type="ORF">A2642_04715</name>
</gene>
<feature type="transmembrane region" description="Helical" evidence="1">
    <location>
        <begin position="154"/>
        <end position="172"/>
    </location>
</feature>
<feature type="transmembrane region" description="Helical" evidence="1">
    <location>
        <begin position="33"/>
        <end position="53"/>
    </location>
</feature>
<evidence type="ECO:0000256" key="1">
    <source>
        <dbReference type="SAM" id="Phobius"/>
    </source>
</evidence>
<evidence type="ECO:0000313" key="3">
    <source>
        <dbReference type="Proteomes" id="UP000178700"/>
    </source>
</evidence>
<accession>A0A1F6V789</accession>
<feature type="transmembrane region" description="Helical" evidence="1">
    <location>
        <begin position="178"/>
        <end position="200"/>
    </location>
</feature>
<feature type="transmembrane region" description="Helical" evidence="1">
    <location>
        <begin position="6"/>
        <end position="26"/>
    </location>
</feature>
<feature type="transmembrane region" description="Helical" evidence="1">
    <location>
        <begin position="89"/>
        <end position="109"/>
    </location>
</feature>
<feature type="transmembrane region" description="Helical" evidence="1">
    <location>
        <begin position="65"/>
        <end position="84"/>
    </location>
</feature>
<keyword evidence="1" id="KW-0812">Transmembrane</keyword>
<dbReference type="InterPro" id="IPR021493">
    <property type="entry name" value="DUF3147"/>
</dbReference>
<dbReference type="AlphaFoldDB" id="A0A1F6V789"/>
<protein>
    <recommendedName>
        <fullName evidence="4">DUF3147 domain-containing protein</fullName>
    </recommendedName>
</protein>
<evidence type="ECO:0008006" key="4">
    <source>
        <dbReference type="Google" id="ProtNLM"/>
    </source>
</evidence>